<dbReference type="PANTHER" id="PTHR33619">
    <property type="entry name" value="POLYSACCHARIDE EXPORT PROTEIN GFCE-RELATED"/>
    <property type="match status" value="1"/>
</dbReference>
<dbReference type="Pfam" id="PF10531">
    <property type="entry name" value="SLBB"/>
    <property type="match status" value="1"/>
</dbReference>
<dbReference type="EMBL" id="JBDIMF010000001">
    <property type="protein sequence ID" value="MEN2785445.1"/>
    <property type="molecule type" value="Genomic_DNA"/>
</dbReference>
<sequence length="221" mass="23311">MAVAALGLSSCADKRGGTVPYDVPNFGAPDAPIVLKTDESYHIGPGDQLAIVVFRVPEMSGDVTVDMTGNLTMPLIGQVSAVGKTADQLQTELAALLGSKYLQNPEVRVAVKTANNQRVTIDGSVKQAGIYPIAGPTTLIQAIALARGTDTDANPRRVIVFRVIGGQRQAASFDLTDIRRGGAPDPAIFGNDVIVVDGNKARQNFRDALTAVPILSIFRPF</sequence>
<reference evidence="4 5" key="1">
    <citation type="submission" date="2024-05" db="EMBL/GenBank/DDBJ databases">
        <authorList>
            <person name="Liu Q."/>
            <person name="Xin Y.-H."/>
        </authorList>
    </citation>
    <scope>NUCLEOTIDE SEQUENCE [LARGE SCALE GENOMIC DNA]</scope>
    <source>
        <strain evidence="4 5">CGMCC 1.15349</strain>
    </source>
</reference>
<proteinExistence type="predicted"/>
<evidence type="ECO:0000259" key="3">
    <source>
        <dbReference type="Pfam" id="PF10531"/>
    </source>
</evidence>
<keyword evidence="1" id="KW-0732">Signal</keyword>
<dbReference type="InterPro" id="IPR003715">
    <property type="entry name" value="Poly_export_N"/>
</dbReference>
<evidence type="ECO:0000313" key="5">
    <source>
        <dbReference type="Proteomes" id="UP001404104"/>
    </source>
</evidence>
<evidence type="ECO:0000259" key="2">
    <source>
        <dbReference type="Pfam" id="PF02563"/>
    </source>
</evidence>
<protein>
    <submittedName>
        <fullName evidence="4">Polysaccharide biosynthesis/export family protein</fullName>
    </submittedName>
</protein>
<dbReference type="InterPro" id="IPR049712">
    <property type="entry name" value="Poly_export"/>
</dbReference>
<dbReference type="Gene3D" id="3.10.560.10">
    <property type="entry name" value="Outer membrane lipoprotein wza domain like"/>
    <property type="match status" value="1"/>
</dbReference>
<name>A0ABU9XNN4_9SPHN</name>
<keyword evidence="5" id="KW-1185">Reference proteome</keyword>
<evidence type="ECO:0000256" key="1">
    <source>
        <dbReference type="ARBA" id="ARBA00022729"/>
    </source>
</evidence>
<feature type="domain" description="Soluble ligand binding" evidence="3">
    <location>
        <begin position="118"/>
        <end position="166"/>
    </location>
</feature>
<evidence type="ECO:0000313" key="4">
    <source>
        <dbReference type="EMBL" id="MEN2785445.1"/>
    </source>
</evidence>
<dbReference type="RefSeq" id="WP_345862932.1">
    <property type="nucleotide sequence ID" value="NZ_JBDIMF010000001.1"/>
</dbReference>
<comment type="caution">
    <text evidence="4">The sequence shown here is derived from an EMBL/GenBank/DDBJ whole genome shotgun (WGS) entry which is preliminary data.</text>
</comment>
<dbReference type="InterPro" id="IPR019554">
    <property type="entry name" value="Soluble_ligand-bd"/>
</dbReference>
<dbReference type="PANTHER" id="PTHR33619:SF3">
    <property type="entry name" value="POLYSACCHARIDE EXPORT PROTEIN GFCE-RELATED"/>
    <property type="match status" value="1"/>
</dbReference>
<dbReference type="Pfam" id="PF02563">
    <property type="entry name" value="Poly_export"/>
    <property type="match status" value="1"/>
</dbReference>
<gene>
    <name evidence="4" type="ORF">ABC969_03300</name>
</gene>
<organism evidence="4 5">
    <name type="scientific">Sphingomonas qilianensis</name>
    <dbReference type="NCBI Taxonomy" id="1736690"/>
    <lineage>
        <taxon>Bacteria</taxon>
        <taxon>Pseudomonadati</taxon>
        <taxon>Pseudomonadota</taxon>
        <taxon>Alphaproteobacteria</taxon>
        <taxon>Sphingomonadales</taxon>
        <taxon>Sphingomonadaceae</taxon>
        <taxon>Sphingomonas</taxon>
    </lineage>
</organism>
<feature type="domain" description="Polysaccharide export protein N-terminal" evidence="2">
    <location>
        <begin position="37"/>
        <end position="112"/>
    </location>
</feature>
<dbReference type="Gene3D" id="3.30.1950.10">
    <property type="entry name" value="wza like domain"/>
    <property type="match status" value="1"/>
</dbReference>
<dbReference type="Proteomes" id="UP001404104">
    <property type="component" value="Unassembled WGS sequence"/>
</dbReference>
<accession>A0ABU9XNN4</accession>